<evidence type="ECO:0008006" key="3">
    <source>
        <dbReference type="Google" id="ProtNLM"/>
    </source>
</evidence>
<sequence length="93" mass="10170">MTAQTDLRLVDNPMQPLDCSACAATVLVRKSNWQQTTIQWQETSQKACLERPLACRGGTPTEQFAGCGTLAATIRDASLEGRIDVIFKDVPET</sequence>
<keyword evidence="2" id="KW-1185">Reference proteome</keyword>
<accession>A0A975S715</accession>
<organism evidence="1 2">
    <name type="scientific">Arthrobacter sunyaminii</name>
    <dbReference type="NCBI Taxonomy" id="2816859"/>
    <lineage>
        <taxon>Bacteria</taxon>
        <taxon>Bacillati</taxon>
        <taxon>Actinomycetota</taxon>
        <taxon>Actinomycetes</taxon>
        <taxon>Micrococcales</taxon>
        <taxon>Micrococcaceae</taxon>
        <taxon>Arthrobacter</taxon>
    </lineage>
</organism>
<dbReference type="RefSeq" id="WP_104055087.1">
    <property type="nucleotide sequence ID" value="NZ_CP076456.1"/>
</dbReference>
<dbReference type="AlphaFoldDB" id="A0A975S715"/>
<evidence type="ECO:0000313" key="2">
    <source>
        <dbReference type="Proteomes" id="UP000680588"/>
    </source>
</evidence>
<dbReference type="EMBL" id="CP076456">
    <property type="protein sequence ID" value="QWQ37007.1"/>
    <property type="molecule type" value="Genomic_DNA"/>
</dbReference>
<evidence type="ECO:0000313" key="1">
    <source>
        <dbReference type="EMBL" id="QWQ37007.1"/>
    </source>
</evidence>
<gene>
    <name evidence="1" type="ORF">KG104_04215</name>
</gene>
<dbReference type="KEGG" id="asun:KG104_04215"/>
<dbReference type="Proteomes" id="UP000680588">
    <property type="component" value="Chromosome"/>
</dbReference>
<protein>
    <recommendedName>
        <fullName evidence="3">Ferredoxin</fullName>
    </recommendedName>
</protein>
<name>A0A975S715_9MICC</name>
<proteinExistence type="predicted"/>
<reference evidence="1" key="1">
    <citation type="submission" date="2021-06" db="EMBL/GenBank/DDBJ databases">
        <title>Novel species in genus Arthrobacter.</title>
        <authorList>
            <person name="Zhang G."/>
        </authorList>
    </citation>
    <scope>NUCLEOTIDE SEQUENCE</scope>
    <source>
        <strain evidence="1">Zg-ZUI122</strain>
    </source>
</reference>